<feature type="domain" description="HAMP" evidence="14">
    <location>
        <begin position="175"/>
        <end position="227"/>
    </location>
</feature>
<keyword evidence="12" id="KW-0472">Membrane</keyword>
<dbReference type="InterPro" id="IPR036890">
    <property type="entry name" value="HATPase_C_sf"/>
</dbReference>
<dbReference type="Pfam" id="PF21085">
    <property type="entry name" value="CusS"/>
    <property type="match status" value="1"/>
</dbReference>
<dbReference type="InterPro" id="IPR048590">
    <property type="entry name" value="CusS-like_sensor"/>
</dbReference>
<dbReference type="SUPFAM" id="SSF47384">
    <property type="entry name" value="Homodimeric domain of signal transducing histidine kinase"/>
    <property type="match status" value="1"/>
</dbReference>
<comment type="subcellular location">
    <subcellularLocation>
        <location evidence="2">Membrane</location>
        <topology evidence="2">Multi-pass membrane protein</topology>
    </subcellularLocation>
</comment>
<protein>
    <recommendedName>
        <fullName evidence="3">histidine kinase</fullName>
        <ecNumber evidence="3">2.7.13.3</ecNumber>
    </recommendedName>
</protein>
<keyword evidence="6 12" id="KW-0812">Transmembrane</keyword>
<sequence>MKTLLARPMSLQARIALVLGAVITLLWIISAIVTSRVFLHEFSEQFDRELRGTAERIVQIALRDKHREDEESDHSVRRLQGHKDKLEFVVWSADRGIILQSEGATALGFPTAEGFSDIGGYRVYVDHIKRFDMTVAVAQHISERNELAWAAVLGMSLPLVVVIPLSLIAIVLVVRRGFTPVADLRREMARRGPHDLSPIAVNGMVPELAPLVRSTNKLIARLSEAFEAERSFASNAAHELRTPVAGAIAQAQRLRAESTDAGAIARATEIEATLKRLNRYTEKLMQLARAEGSRLRTGTPTDIRAVVRLIVQDFERAGAEGQITLKLPDQPVQSDLDMDALGILLRNLVENAIRHGDAGAAVTIELTADGELVVANDCPPVSAEHLARLTQRFNRGNGAGDGTGLGLAIVHVIADRSRSWLTVRSPRTGSDQGFEVRFRP</sequence>
<evidence type="ECO:0000256" key="2">
    <source>
        <dbReference type="ARBA" id="ARBA00004141"/>
    </source>
</evidence>
<organism evidence="15 16">
    <name type="scientific">Donghicola mangrovi</name>
    <dbReference type="NCBI Taxonomy" id="2729614"/>
    <lineage>
        <taxon>Bacteria</taxon>
        <taxon>Pseudomonadati</taxon>
        <taxon>Pseudomonadota</taxon>
        <taxon>Alphaproteobacteria</taxon>
        <taxon>Rhodobacterales</taxon>
        <taxon>Roseobacteraceae</taxon>
        <taxon>Donghicola</taxon>
    </lineage>
</organism>
<evidence type="ECO:0000313" key="15">
    <source>
        <dbReference type="EMBL" id="NVO27497.1"/>
    </source>
</evidence>
<dbReference type="PANTHER" id="PTHR45436:SF14">
    <property type="entry name" value="SENSOR PROTEIN QSEC"/>
    <property type="match status" value="1"/>
</dbReference>
<dbReference type="InterPro" id="IPR003661">
    <property type="entry name" value="HisK_dim/P_dom"/>
</dbReference>
<dbReference type="PROSITE" id="PS50109">
    <property type="entry name" value="HIS_KIN"/>
    <property type="match status" value="1"/>
</dbReference>
<dbReference type="InterPro" id="IPR005467">
    <property type="entry name" value="His_kinase_dom"/>
</dbReference>
<dbReference type="SMART" id="SM00387">
    <property type="entry name" value="HATPase_c"/>
    <property type="match status" value="1"/>
</dbReference>
<dbReference type="PANTHER" id="PTHR45436">
    <property type="entry name" value="SENSOR HISTIDINE KINASE YKOH"/>
    <property type="match status" value="1"/>
</dbReference>
<evidence type="ECO:0000256" key="4">
    <source>
        <dbReference type="ARBA" id="ARBA00022553"/>
    </source>
</evidence>
<proteinExistence type="predicted"/>
<dbReference type="RefSeq" id="WP_176853900.1">
    <property type="nucleotide sequence ID" value="NZ_JABCJD010000003.1"/>
</dbReference>
<dbReference type="SMART" id="SM00388">
    <property type="entry name" value="HisKA"/>
    <property type="match status" value="1"/>
</dbReference>
<keyword evidence="10 12" id="KW-1133">Transmembrane helix</keyword>
<keyword evidence="9" id="KW-0067">ATP-binding</keyword>
<comment type="caution">
    <text evidence="15">The sequence shown here is derived from an EMBL/GenBank/DDBJ whole genome shotgun (WGS) entry which is preliminary data.</text>
</comment>
<gene>
    <name evidence="15" type="ORF">HJ526_08715</name>
</gene>
<evidence type="ECO:0000313" key="16">
    <source>
        <dbReference type="Proteomes" id="UP000523601"/>
    </source>
</evidence>
<dbReference type="Pfam" id="PF00512">
    <property type="entry name" value="HisKA"/>
    <property type="match status" value="1"/>
</dbReference>
<keyword evidence="8 15" id="KW-0418">Kinase</keyword>
<evidence type="ECO:0000256" key="7">
    <source>
        <dbReference type="ARBA" id="ARBA00022741"/>
    </source>
</evidence>
<dbReference type="InterPro" id="IPR003660">
    <property type="entry name" value="HAMP_dom"/>
</dbReference>
<evidence type="ECO:0000256" key="3">
    <source>
        <dbReference type="ARBA" id="ARBA00012438"/>
    </source>
</evidence>
<keyword evidence="7" id="KW-0547">Nucleotide-binding</keyword>
<feature type="domain" description="Histidine kinase" evidence="13">
    <location>
        <begin position="235"/>
        <end position="440"/>
    </location>
</feature>
<dbReference type="Gene3D" id="3.30.565.10">
    <property type="entry name" value="Histidine kinase-like ATPase, C-terminal domain"/>
    <property type="match status" value="1"/>
</dbReference>
<dbReference type="PROSITE" id="PS50885">
    <property type="entry name" value="HAMP"/>
    <property type="match status" value="1"/>
</dbReference>
<reference evidence="15 16" key="1">
    <citation type="submission" date="2020-04" db="EMBL/GenBank/DDBJ databases">
        <title>Donghicola sp., a member of the Rhodobacteraceae family isolated from mangrove forest in Thailand.</title>
        <authorList>
            <person name="Charoenyingcharoen P."/>
            <person name="Yukphan P."/>
        </authorList>
    </citation>
    <scope>NUCLEOTIDE SEQUENCE [LARGE SCALE GENOMIC DNA]</scope>
    <source>
        <strain evidence="15 16">C2-DW-16</strain>
    </source>
</reference>
<dbReference type="EMBL" id="JABCJD010000003">
    <property type="protein sequence ID" value="NVO27497.1"/>
    <property type="molecule type" value="Genomic_DNA"/>
</dbReference>
<dbReference type="EC" id="2.7.13.3" evidence="3"/>
<evidence type="ECO:0000256" key="1">
    <source>
        <dbReference type="ARBA" id="ARBA00000085"/>
    </source>
</evidence>
<accession>A0ABX2PFD6</accession>
<evidence type="ECO:0000256" key="5">
    <source>
        <dbReference type="ARBA" id="ARBA00022679"/>
    </source>
</evidence>
<dbReference type="InterPro" id="IPR003594">
    <property type="entry name" value="HATPase_dom"/>
</dbReference>
<keyword evidence="16" id="KW-1185">Reference proteome</keyword>
<name>A0ABX2PFD6_9RHOB</name>
<dbReference type="Proteomes" id="UP000523601">
    <property type="component" value="Unassembled WGS sequence"/>
</dbReference>
<dbReference type="InterPro" id="IPR050428">
    <property type="entry name" value="TCS_sensor_his_kinase"/>
</dbReference>
<evidence type="ECO:0000256" key="11">
    <source>
        <dbReference type="ARBA" id="ARBA00023012"/>
    </source>
</evidence>
<dbReference type="GO" id="GO:0016301">
    <property type="term" value="F:kinase activity"/>
    <property type="evidence" value="ECO:0007669"/>
    <property type="project" value="UniProtKB-KW"/>
</dbReference>
<dbReference type="CDD" id="cd00082">
    <property type="entry name" value="HisKA"/>
    <property type="match status" value="1"/>
</dbReference>
<evidence type="ECO:0000256" key="10">
    <source>
        <dbReference type="ARBA" id="ARBA00022989"/>
    </source>
</evidence>
<dbReference type="Pfam" id="PF02518">
    <property type="entry name" value="HATPase_c"/>
    <property type="match status" value="1"/>
</dbReference>
<evidence type="ECO:0000259" key="13">
    <source>
        <dbReference type="PROSITE" id="PS50109"/>
    </source>
</evidence>
<evidence type="ECO:0000256" key="12">
    <source>
        <dbReference type="SAM" id="Phobius"/>
    </source>
</evidence>
<dbReference type="Gene3D" id="1.10.287.130">
    <property type="match status" value="1"/>
</dbReference>
<evidence type="ECO:0000259" key="14">
    <source>
        <dbReference type="PROSITE" id="PS50885"/>
    </source>
</evidence>
<comment type="catalytic activity">
    <reaction evidence="1">
        <text>ATP + protein L-histidine = ADP + protein N-phospho-L-histidine.</text>
        <dbReference type="EC" id="2.7.13.3"/>
    </reaction>
</comment>
<feature type="transmembrane region" description="Helical" evidence="12">
    <location>
        <begin position="147"/>
        <end position="174"/>
    </location>
</feature>
<evidence type="ECO:0000256" key="9">
    <source>
        <dbReference type="ARBA" id="ARBA00022840"/>
    </source>
</evidence>
<keyword evidence="5" id="KW-0808">Transferase</keyword>
<dbReference type="InterPro" id="IPR036097">
    <property type="entry name" value="HisK_dim/P_sf"/>
</dbReference>
<keyword evidence="4" id="KW-0597">Phosphoprotein</keyword>
<keyword evidence="11" id="KW-0902">Two-component regulatory system</keyword>
<evidence type="ECO:0000256" key="6">
    <source>
        <dbReference type="ARBA" id="ARBA00022692"/>
    </source>
</evidence>
<evidence type="ECO:0000256" key="8">
    <source>
        <dbReference type="ARBA" id="ARBA00022777"/>
    </source>
</evidence>
<dbReference type="SUPFAM" id="SSF55874">
    <property type="entry name" value="ATPase domain of HSP90 chaperone/DNA topoisomerase II/histidine kinase"/>
    <property type="match status" value="1"/>
</dbReference>